<dbReference type="EMBL" id="PKUR01000001">
    <property type="protein sequence ID" value="PLW87518.1"/>
    <property type="molecule type" value="Genomic_DNA"/>
</dbReference>
<dbReference type="Proteomes" id="UP000235162">
    <property type="component" value="Unassembled WGS sequence"/>
</dbReference>
<dbReference type="Pfam" id="PF17132">
    <property type="entry name" value="Glyco_hydro_106"/>
    <property type="match status" value="2"/>
</dbReference>
<keyword evidence="1" id="KW-1133">Transmembrane helix</keyword>
<dbReference type="InterPro" id="IPR053161">
    <property type="entry name" value="Ulvan_degrading_GH"/>
</dbReference>
<reference evidence="2 3" key="1">
    <citation type="submission" date="2018-01" db="EMBL/GenBank/DDBJ databases">
        <title>The draft genome sequence of Halioglobus japonicus S1-36.</title>
        <authorList>
            <person name="Du Z.-J."/>
            <person name="Shi M.-J."/>
        </authorList>
    </citation>
    <scope>NUCLEOTIDE SEQUENCE [LARGE SCALE GENOMIC DNA]</scope>
    <source>
        <strain evidence="2 3">S1-36</strain>
    </source>
</reference>
<sequence>MLAGSNNNNRCILNPPPLKKLLLAASALVGSVLVAGAILLVTFGYSKPPERWWYPFIVSVFSDYYTTGPFAMTTNAREDSPAWDAMPALNLTQARMTYAMSRGEADIEIAWLFNHGEWVDSPSPIGGSPNPNGAETALSKTLTAAGYDYDRISREDLTTATGQNGLLQVGQAQYRALLIDNVSAANPLMLANVIALARQGIPVVWLGDLPRRAIGWSDHVRRDQLVSEQRAQLTQEVQQASASEVVDTLHAAGVLPRLRVVGDAPATIRSQRRRFAAGELILLFNEHNSGYQQTVIPDTPFERAFLLDPETGDATEITSGPKGELSLSVPARRSRLLMLQVTQARTASTEEEVNQFDWRLWKSPPESMYPSIRWWWPGNAVEAAQLRTELRSMHAAAFRAVELQTLTIGMTEQHLQDQEQRIYQVGSPAYFDNIKTVMSLAKELGMSIDITLGSGWSSGGPFIKRFAEKQLLPASVDVIGPAIHSAPLPPASEPGYVGLTNLVIKNTIGTFDDGAVLHAVVAGKLDDATDPPTLTQLVDLTQHVDGGNLRWQVPAGKHRIFALYENKTAHNVAASAYTNGRLESPVVDHLDPAGAAEYIDTLANPWLDALAPYKPRAVFIDSFELIGELPWSSVFASTFESMHDYDITPYLPLVFKSRGESKYVNVVIPSDSAYQSTDEMAVRIREDYELTREHLFESGFLRPIKAWSEQRGVQLRVQAHGGYGDYLDSYKIADVPESEALFASGSYDFLKLAASAGNVAGRRFISSESFISLTLDFDALTPDDYYFLAGHAFSAGINRTVYHGYAYHYLLP</sequence>
<protein>
    <submittedName>
        <fullName evidence="2">Uncharacterized protein</fullName>
    </submittedName>
</protein>
<evidence type="ECO:0000313" key="3">
    <source>
        <dbReference type="Proteomes" id="UP000235162"/>
    </source>
</evidence>
<accession>A0AAP8MGN0</accession>
<keyword evidence="3" id="KW-1185">Reference proteome</keyword>
<keyword evidence="1" id="KW-0812">Transmembrane</keyword>
<gene>
    <name evidence="2" type="ORF">C0029_02720</name>
</gene>
<feature type="transmembrane region" description="Helical" evidence="1">
    <location>
        <begin position="21"/>
        <end position="45"/>
    </location>
</feature>
<comment type="caution">
    <text evidence="2">The sequence shown here is derived from an EMBL/GenBank/DDBJ whole genome shotgun (WGS) entry which is preliminary data.</text>
</comment>
<name>A0AAP8MGN0_9GAMM</name>
<dbReference type="AlphaFoldDB" id="A0AAP8MGN0"/>
<evidence type="ECO:0000313" key="2">
    <source>
        <dbReference type="EMBL" id="PLW87518.1"/>
    </source>
</evidence>
<evidence type="ECO:0000256" key="1">
    <source>
        <dbReference type="SAM" id="Phobius"/>
    </source>
</evidence>
<dbReference type="PANTHER" id="PTHR36848:SF2">
    <property type="entry name" value="SECRETED PROTEIN"/>
    <property type="match status" value="1"/>
</dbReference>
<keyword evidence="1" id="KW-0472">Membrane</keyword>
<dbReference type="PANTHER" id="PTHR36848">
    <property type="entry name" value="DNA-BINDING PROTEIN (PUTATIVE SECRETED PROTEIN)-RELATED"/>
    <property type="match status" value="1"/>
</dbReference>
<proteinExistence type="predicted"/>
<organism evidence="2 3">
    <name type="scientific">Halioglobus japonicus</name>
    <dbReference type="NCBI Taxonomy" id="930805"/>
    <lineage>
        <taxon>Bacteria</taxon>
        <taxon>Pseudomonadati</taxon>
        <taxon>Pseudomonadota</taxon>
        <taxon>Gammaproteobacteria</taxon>
        <taxon>Cellvibrionales</taxon>
        <taxon>Halieaceae</taxon>
        <taxon>Halioglobus</taxon>
    </lineage>
</organism>